<feature type="domain" description="CCHC-type" evidence="9">
    <location>
        <begin position="3"/>
        <end position="20"/>
    </location>
</feature>
<keyword evidence="2" id="KW-0805">Transcription regulation</keyword>
<dbReference type="InterPro" id="IPR006447">
    <property type="entry name" value="Myb_dom_plants"/>
</dbReference>
<evidence type="ECO:0000256" key="7">
    <source>
        <dbReference type="SAM" id="MobiDB-lite"/>
    </source>
</evidence>
<feature type="compositionally biased region" description="Polar residues" evidence="7">
    <location>
        <begin position="40"/>
        <end position="65"/>
    </location>
</feature>
<dbReference type="InterPro" id="IPR001878">
    <property type="entry name" value="Znf_CCHC"/>
</dbReference>
<keyword evidence="4" id="KW-0804">Transcription</keyword>
<comment type="caution">
    <text evidence="12">The sequence shown here is derived from an EMBL/GenBank/DDBJ whole genome shotgun (WGS) entry which is preliminary data.</text>
</comment>
<comment type="subcellular location">
    <subcellularLocation>
        <location evidence="1">Nucleus</location>
    </subcellularLocation>
</comment>
<dbReference type="PANTHER" id="PTHR36050">
    <property type="entry name" value="O-FUCOSYLTRANSFERASE 30"/>
    <property type="match status" value="1"/>
</dbReference>
<reference evidence="12 13" key="1">
    <citation type="submission" date="2024-01" db="EMBL/GenBank/DDBJ databases">
        <authorList>
            <person name="Waweru B."/>
        </authorList>
    </citation>
    <scope>NUCLEOTIDE SEQUENCE [LARGE SCALE GENOMIC DNA]</scope>
</reference>
<dbReference type="AlphaFoldDB" id="A0AAV1SQN3"/>
<dbReference type="Gene3D" id="1.10.10.60">
    <property type="entry name" value="Homeodomain-like"/>
    <property type="match status" value="1"/>
</dbReference>
<dbReference type="GO" id="GO:0008270">
    <property type="term" value="F:zinc ion binding"/>
    <property type="evidence" value="ECO:0007669"/>
    <property type="project" value="UniProtKB-KW"/>
</dbReference>
<dbReference type="InterPro" id="IPR017884">
    <property type="entry name" value="SANT_dom"/>
</dbReference>
<organism evidence="12 13">
    <name type="scientific">Dovyalis caffra</name>
    <dbReference type="NCBI Taxonomy" id="77055"/>
    <lineage>
        <taxon>Eukaryota</taxon>
        <taxon>Viridiplantae</taxon>
        <taxon>Streptophyta</taxon>
        <taxon>Embryophyta</taxon>
        <taxon>Tracheophyta</taxon>
        <taxon>Spermatophyta</taxon>
        <taxon>Magnoliopsida</taxon>
        <taxon>eudicotyledons</taxon>
        <taxon>Gunneridae</taxon>
        <taxon>Pentapetalae</taxon>
        <taxon>rosids</taxon>
        <taxon>fabids</taxon>
        <taxon>Malpighiales</taxon>
        <taxon>Salicaceae</taxon>
        <taxon>Flacourtieae</taxon>
        <taxon>Dovyalis</taxon>
    </lineage>
</organism>
<keyword evidence="3" id="KW-0238">DNA-binding</keyword>
<dbReference type="FunFam" id="1.10.10.60:FF:000009">
    <property type="entry name" value="transcription factor MYB1R1"/>
    <property type="match status" value="1"/>
</dbReference>
<dbReference type="PROSITE" id="PS50158">
    <property type="entry name" value="ZF_CCHC"/>
    <property type="match status" value="1"/>
</dbReference>
<dbReference type="Proteomes" id="UP001314170">
    <property type="component" value="Unassembled WGS sequence"/>
</dbReference>
<keyword evidence="6" id="KW-0863">Zinc-finger</keyword>
<keyword evidence="13" id="KW-1185">Reference proteome</keyword>
<feature type="compositionally biased region" description="Polar residues" evidence="7">
    <location>
        <begin position="174"/>
        <end position="193"/>
    </location>
</feature>
<feature type="region of interest" description="Disordered" evidence="7">
    <location>
        <begin position="174"/>
        <end position="227"/>
    </location>
</feature>
<proteinExistence type="predicted"/>
<dbReference type="GO" id="GO:0005634">
    <property type="term" value="C:nucleus"/>
    <property type="evidence" value="ECO:0007669"/>
    <property type="project" value="UniProtKB-SubCell"/>
</dbReference>
<dbReference type="NCBIfam" id="TIGR01557">
    <property type="entry name" value="myb_SHAQKYF"/>
    <property type="match status" value="1"/>
</dbReference>
<keyword evidence="5" id="KW-0539">Nucleus</keyword>
<evidence type="ECO:0000259" key="10">
    <source>
        <dbReference type="PROSITE" id="PS51293"/>
    </source>
</evidence>
<feature type="region of interest" description="Disordered" evidence="7">
    <location>
        <begin position="39"/>
        <end position="102"/>
    </location>
</feature>
<evidence type="ECO:0000259" key="9">
    <source>
        <dbReference type="PROSITE" id="PS50158"/>
    </source>
</evidence>
<evidence type="ECO:0000256" key="2">
    <source>
        <dbReference type="ARBA" id="ARBA00023015"/>
    </source>
</evidence>
<feature type="compositionally biased region" description="Polar residues" evidence="7">
    <location>
        <begin position="7"/>
        <end position="18"/>
    </location>
</feature>
<dbReference type="InterPro" id="IPR001005">
    <property type="entry name" value="SANT/Myb"/>
</dbReference>
<evidence type="ECO:0000256" key="3">
    <source>
        <dbReference type="ARBA" id="ARBA00023125"/>
    </source>
</evidence>
<gene>
    <name evidence="12" type="ORF">DCAF_LOCUS26606</name>
</gene>
<dbReference type="InterPro" id="IPR017930">
    <property type="entry name" value="Myb_dom"/>
</dbReference>
<feature type="domain" description="Myb-like" evidence="8">
    <location>
        <begin position="94"/>
        <end position="146"/>
    </location>
</feature>
<evidence type="ECO:0000256" key="4">
    <source>
        <dbReference type="ARBA" id="ARBA00023163"/>
    </source>
</evidence>
<evidence type="ECO:0000259" key="8">
    <source>
        <dbReference type="PROSITE" id="PS50090"/>
    </source>
</evidence>
<evidence type="ECO:0000313" key="12">
    <source>
        <dbReference type="EMBL" id="CAK7356335.1"/>
    </source>
</evidence>
<dbReference type="PROSITE" id="PS51294">
    <property type="entry name" value="HTH_MYB"/>
    <property type="match status" value="1"/>
</dbReference>
<dbReference type="Pfam" id="PF00249">
    <property type="entry name" value="Myb_DNA-binding"/>
    <property type="match status" value="1"/>
</dbReference>
<dbReference type="SMART" id="SM00717">
    <property type="entry name" value="SANT"/>
    <property type="match status" value="1"/>
</dbReference>
<evidence type="ECO:0000256" key="6">
    <source>
        <dbReference type="PROSITE-ProRule" id="PRU00047"/>
    </source>
</evidence>
<keyword evidence="6" id="KW-0862">Zinc</keyword>
<feature type="region of interest" description="Disordered" evidence="7">
    <location>
        <begin position="1"/>
        <end position="21"/>
    </location>
</feature>
<sequence length="866" mass="96159">MTRRCSHCSQNGHNSRTCPNRGVKLFGVRLTDGSIRKSASMGNLSHYNGSSNMSGPHASGSNNPGSPGDTPDHGGGAADGYASEDFVPGSSSSRERKKGVPWTEEEHRMFLLGLQKLGKGDWRGIARNYVISRTPTQVASHAQKYFIRQSNISRRKRRSSLFDIIADEPADTPMVSQDFLSTNHPQADAQSDNPMPAPPPLDEECESMDSTNSNEGEPLPPKPDSSQSAYPVVYPAYFSPFFPCSIPFWSERSAEPTKTETHEVLKPTAVHSKNPINVDELVGMSKLSLGESIGRDGPSSLSLKLVEGSSRQSAFHANPASSREKFLWYAPHSGFSNQLSEFKNGILMAGILNRTLIVPPVLDHHAVALGSCPKFRVLEPKEIRVSVWDHVLELIKTGRYISMADIIDISSLVPFSIQVIDFRVFASLWCNVNVDFTCINDLNAQSSLFDSLKQCGSILSGFDGNIDKCLYAVDEDCRTTVWTYKNGDEDRVLDSFQPDEQLKKRRKVPYVRRRQDVYKTLGPGSEAESATVLAFGSLFTAPYKGSELHIDIHEARKDQKIQSLIDNSEFLPFVPEILSAGKKFALETIKAPFLCAQLRLLDGQFKNHWKATFLSLKQKLEALKQSGSQPVHIFVMTDLPQGNWTGSFLGDLASESDHFKLYFLREEDELVKKTAMNLSVSGHGLRFGSVLRGLNGESMMKMNCPHQRLLDILLYLEESVCSCASLGFVGTAGSTIAESIELMRKFDCCKLDESEIPLVYFRQNKCWCQSYATLFCPMILNDPEKESFKRCLKILTGSFTALRSDMLLLVEVLDYEVIHSFVAADEDTDLVLGRAVENEINSGIVIDGGKAFLLTLDFYACYTIVV</sequence>
<dbReference type="PANTHER" id="PTHR36050:SF1">
    <property type="entry name" value="O-FUCOSYLTRANSFERASE 30"/>
    <property type="match status" value="1"/>
</dbReference>
<evidence type="ECO:0000313" key="13">
    <source>
        <dbReference type="Proteomes" id="UP001314170"/>
    </source>
</evidence>
<feature type="domain" description="HTH myb-type" evidence="11">
    <location>
        <begin position="94"/>
        <end position="150"/>
    </location>
</feature>
<dbReference type="PROSITE" id="PS51293">
    <property type="entry name" value="SANT"/>
    <property type="match status" value="1"/>
</dbReference>
<protein>
    <submittedName>
        <fullName evidence="12">Uncharacterized protein</fullName>
    </submittedName>
</protein>
<dbReference type="SUPFAM" id="SSF46689">
    <property type="entry name" value="Homeodomain-like"/>
    <property type="match status" value="1"/>
</dbReference>
<dbReference type="InterPro" id="IPR009057">
    <property type="entry name" value="Homeodomain-like_sf"/>
</dbReference>
<dbReference type="GO" id="GO:0003677">
    <property type="term" value="F:DNA binding"/>
    <property type="evidence" value="ECO:0007669"/>
    <property type="project" value="UniProtKB-KW"/>
</dbReference>
<evidence type="ECO:0000259" key="11">
    <source>
        <dbReference type="PROSITE" id="PS51294"/>
    </source>
</evidence>
<feature type="domain" description="SANT" evidence="10">
    <location>
        <begin position="102"/>
        <end position="150"/>
    </location>
</feature>
<evidence type="ECO:0000256" key="1">
    <source>
        <dbReference type="ARBA" id="ARBA00004123"/>
    </source>
</evidence>
<accession>A0AAV1SQN3</accession>
<dbReference type="EMBL" id="CAWUPB010001197">
    <property type="protein sequence ID" value="CAK7356335.1"/>
    <property type="molecule type" value="Genomic_DNA"/>
</dbReference>
<keyword evidence="6" id="KW-0479">Metal-binding</keyword>
<evidence type="ECO:0000256" key="5">
    <source>
        <dbReference type="ARBA" id="ARBA00023242"/>
    </source>
</evidence>
<name>A0AAV1SQN3_9ROSI</name>
<dbReference type="CDD" id="cd00167">
    <property type="entry name" value="SANT"/>
    <property type="match status" value="1"/>
</dbReference>
<dbReference type="PROSITE" id="PS50090">
    <property type="entry name" value="MYB_LIKE"/>
    <property type="match status" value="1"/>
</dbReference>